<comment type="caution">
    <text evidence="2">The sequence shown here is derived from an EMBL/GenBank/DDBJ whole genome shotgun (WGS) entry which is preliminary data.</text>
</comment>
<proteinExistence type="predicted"/>
<sequence>MDGLFNYDRDTMQPPEPREELDPSQFVYIGCGQYRYVGDEV</sequence>
<reference evidence="2 3" key="1">
    <citation type="submission" date="2018-11" db="EMBL/GenBank/DDBJ databases">
        <title>Species Designations Belie Phenotypic and Genotypic Heterogeneity in Oral Streptococci.</title>
        <authorList>
            <person name="Velsko I."/>
        </authorList>
    </citation>
    <scope>NUCLEOTIDE SEQUENCE [LARGE SCALE GENOMIC DNA]</scope>
    <source>
        <strain evidence="2 3">BCC05</strain>
    </source>
</reference>
<evidence type="ECO:0000313" key="3">
    <source>
        <dbReference type="Proteomes" id="UP000269220"/>
    </source>
</evidence>
<name>A0A3R9LJK8_STROR</name>
<dbReference type="AlphaFoldDB" id="A0A3R9LJK8"/>
<evidence type="ECO:0000313" key="2">
    <source>
        <dbReference type="EMBL" id="RSK21224.1"/>
    </source>
</evidence>
<dbReference type="Proteomes" id="UP000269220">
    <property type="component" value="Unassembled WGS sequence"/>
</dbReference>
<organism evidence="2 3">
    <name type="scientific">Streptococcus oralis</name>
    <dbReference type="NCBI Taxonomy" id="1303"/>
    <lineage>
        <taxon>Bacteria</taxon>
        <taxon>Bacillati</taxon>
        <taxon>Bacillota</taxon>
        <taxon>Bacilli</taxon>
        <taxon>Lactobacillales</taxon>
        <taxon>Streptococcaceae</taxon>
        <taxon>Streptococcus</taxon>
    </lineage>
</organism>
<protein>
    <submittedName>
        <fullName evidence="2">Uncharacterized protein</fullName>
    </submittedName>
</protein>
<evidence type="ECO:0000256" key="1">
    <source>
        <dbReference type="SAM" id="MobiDB-lite"/>
    </source>
</evidence>
<feature type="region of interest" description="Disordered" evidence="1">
    <location>
        <begin position="1"/>
        <end position="21"/>
    </location>
</feature>
<accession>A0A3R9LJK8</accession>
<dbReference type="EMBL" id="RMVN01000008">
    <property type="protein sequence ID" value="RSK21224.1"/>
    <property type="molecule type" value="Genomic_DNA"/>
</dbReference>
<gene>
    <name evidence="2" type="ORF">D8800_06785</name>
</gene>
<feature type="compositionally biased region" description="Basic and acidic residues" evidence="1">
    <location>
        <begin position="7"/>
        <end position="21"/>
    </location>
</feature>